<proteinExistence type="predicted"/>
<dbReference type="EMBL" id="JANPWZ010001022">
    <property type="protein sequence ID" value="KAJ3569556.1"/>
    <property type="molecule type" value="Genomic_DNA"/>
</dbReference>
<dbReference type="InterPro" id="IPR011009">
    <property type="entry name" value="Kinase-like_dom_sf"/>
</dbReference>
<protein>
    <recommendedName>
        <fullName evidence="3">Alpha-galactosidase A</fullName>
    </recommendedName>
</protein>
<name>A0A9W8NDA6_9PEZI</name>
<organism evidence="1 2">
    <name type="scientific">Xylaria arbuscula</name>
    <dbReference type="NCBI Taxonomy" id="114810"/>
    <lineage>
        <taxon>Eukaryota</taxon>
        <taxon>Fungi</taxon>
        <taxon>Dikarya</taxon>
        <taxon>Ascomycota</taxon>
        <taxon>Pezizomycotina</taxon>
        <taxon>Sordariomycetes</taxon>
        <taxon>Xylariomycetidae</taxon>
        <taxon>Xylariales</taxon>
        <taxon>Xylariaceae</taxon>
        <taxon>Xylaria</taxon>
    </lineage>
</organism>
<evidence type="ECO:0000313" key="1">
    <source>
        <dbReference type="EMBL" id="KAJ3569556.1"/>
    </source>
</evidence>
<dbReference type="PANTHER" id="PTHR37171:SF1">
    <property type="entry name" value="SERINE_THREONINE-PROTEIN KINASE YRZF-RELATED"/>
    <property type="match status" value="1"/>
</dbReference>
<dbReference type="VEuPathDB" id="FungiDB:F4678DRAFT_436020"/>
<comment type="caution">
    <text evidence="1">The sequence shown here is derived from an EMBL/GenBank/DDBJ whole genome shotgun (WGS) entry which is preliminary data.</text>
</comment>
<reference evidence="1" key="1">
    <citation type="submission" date="2022-07" db="EMBL/GenBank/DDBJ databases">
        <title>Genome Sequence of Xylaria arbuscula.</title>
        <authorList>
            <person name="Buettner E."/>
        </authorList>
    </citation>
    <scope>NUCLEOTIDE SEQUENCE</scope>
    <source>
        <strain evidence="1">VT107</strain>
    </source>
</reference>
<dbReference type="SUPFAM" id="SSF56112">
    <property type="entry name" value="Protein kinase-like (PK-like)"/>
    <property type="match status" value="1"/>
</dbReference>
<dbReference type="Gene3D" id="1.10.510.10">
    <property type="entry name" value="Transferase(Phosphotransferase) domain 1"/>
    <property type="match status" value="1"/>
</dbReference>
<dbReference type="Proteomes" id="UP001148614">
    <property type="component" value="Unassembled WGS sequence"/>
</dbReference>
<evidence type="ECO:0008006" key="3">
    <source>
        <dbReference type="Google" id="ProtNLM"/>
    </source>
</evidence>
<dbReference type="InterPro" id="IPR052396">
    <property type="entry name" value="Meiotic_Drive_Suppr_Kinase"/>
</dbReference>
<dbReference type="OrthoDB" id="2687876at2759"/>
<accession>A0A9W8NDA6</accession>
<keyword evidence="2" id="KW-1185">Reference proteome</keyword>
<dbReference type="AlphaFoldDB" id="A0A9W8NDA6"/>
<gene>
    <name evidence="1" type="ORF">NPX13_g6038</name>
</gene>
<dbReference type="Pfam" id="PF06293">
    <property type="entry name" value="Kdo"/>
    <property type="match status" value="1"/>
</dbReference>
<evidence type="ECO:0000313" key="2">
    <source>
        <dbReference type="Proteomes" id="UP001148614"/>
    </source>
</evidence>
<sequence length="257" mass="28525">MASEAKSHVQLLQCLVDMDDEDDGDYRMLVDDKHVKYLTVAPGVFPKDDRTFGPVVTELLPPFPPGDWNEGHISKDVHTGRPVFSRVVKTELAGVKNAWHQRRIDHLELNKVDRLRQNVHVVTHTQFKSPIVAKFAIDGKGIGPEFLGHITEAGRCIGFLMEYVDGAKTAEPADLLACQRILAKLHALGIKHGDINKHNFLVRDREAVLIDLESARKNGAKEELETEFQRLELSLSDTSGRGGVHIQDSTTNGDAVG</sequence>
<dbReference type="PANTHER" id="PTHR37171">
    <property type="entry name" value="SERINE/THREONINE-PROTEIN KINASE YRZF-RELATED"/>
    <property type="match status" value="1"/>
</dbReference>